<dbReference type="HOGENOM" id="CLU_052475_0_0_3"/>
<dbReference type="Pfam" id="PF04932">
    <property type="entry name" value="Wzy_C"/>
    <property type="match status" value="1"/>
</dbReference>
<keyword evidence="2 5" id="KW-0812">Transmembrane</keyword>
<feature type="transmembrane region" description="Helical" evidence="5">
    <location>
        <begin position="348"/>
        <end position="369"/>
    </location>
</feature>
<feature type="transmembrane region" description="Helical" evidence="5">
    <location>
        <begin position="69"/>
        <end position="86"/>
    </location>
</feature>
<feature type="transmembrane region" description="Helical" evidence="5">
    <location>
        <begin position="390"/>
        <end position="410"/>
    </location>
</feature>
<accession>U5QSG4</accession>
<evidence type="ECO:0000256" key="5">
    <source>
        <dbReference type="SAM" id="Phobius"/>
    </source>
</evidence>
<dbReference type="EMBL" id="CP003587">
    <property type="protein sequence ID" value="AGY60675.1"/>
    <property type="molecule type" value="Genomic_DNA"/>
</dbReference>
<feature type="transmembrane region" description="Helical" evidence="5">
    <location>
        <begin position="124"/>
        <end position="142"/>
    </location>
</feature>
<keyword evidence="8" id="KW-1185">Reference proteome</keyword>
<proteinExistence type="predicted"/>
<dbReference type="InterPro" id="IPR051533">
    <property type="entry name" value="WaaL-like"/>
</dbReference>
<dbReference type="InterPro" id="IPR007016">
    <property type="entry name" value="O-antigen_ligase-rel_domated"/>
</dbReference>
<keyword evidence="3 5" id="KW-1133">Transmembrane helix</keyword>
<dbReference type="AlphaFoldDB" id="U5QSG4"/>
<feature type="transmembrane region" description="Helical" evidence="5">
    <location>
        <begin position="205"/>
        <end position="220"/>
    </location>
</feature>
<dbReference type="PANTHER" id="PTHR37422:SF13">
    <property type="entry name" value="LIPOPOLYSACCHARIDE BIOSYNTHESIS PROTEIN PA4999-RELATED"/>
    <property type="match status" value="1"/>
</dbReference>
<dbReference type="GO" id="GO:0016020">
    <property type="term" value="C:membrane"/>
    <property type="evidence" value="ECO:0007669"/>
    <property type="project" value="UniProtKB-SubCell"/>
</dbReference>
<reference evidence="7 8" key="1">
    <citation type="journal article" date="2013" name="PLoS ONE">
        <title>Cultivation and Complete Genome Sequencing of Gloeobacter kilaueensis sp. nov., from a Lava Cave in Kilauea Caldera, Hawai'i.</title>
        <authorList>
            <person name="Saw J.H."/>
            <person name="Schatz M."/>
            <person name="Brown M.V."/>
            <person name="Kunkel D.D."/>
            <person name="Foster J.S."/>
            <person name="Shick H."/>
            <person name="Christensen S."/>
            <person name="Hou S."/>
            <person name="Wan X."/>
            <person name="Donachie S.P."/>
        </authorList>
    </citation>
    <scope>NUCLEOTIDE SEQUENCE [LARGE SCALE GENOMIC DNA]</scope>
    <source>
        <strain evidence="8">JS</strain>
    </source>
</reference>
<comment type="subcellular location">
    <subcellularLocation>
        <location evidence="1">Membrane</location>
        <topology evidence="1">Multi-pass membrane protein</topology>
    </subcellularLocation>
</comment>
<protein>
    <submittedName>
        <fullName evidence="7">O-antigen polymerase</fullName>
    </submittedName>
</protein>
<evidence type="ECO:0000256" key="3">
    <source>
        <dbReference type="ARBA" id="ARBA00022989"/>
    </source>
</evidence>
<evidence type="ECO:0000256" key="4">
    <source>
        <dbReference type="ARBA" id="ARBA00023136"/>
    </source>
</evidence>
<evidence type="ECO:0000259" key="6">
    <source>
        <dbReference type="Pfam" id="PF04932"/>
    </source>
</evidence>
<dbReference type="STRING" id="1183438.GKIL_4429"/>
<keyword evidence="4 5" id="KW-0472">Membrane</keyword>
<feature type="transmembrane region" description="Helical" evidence="5">
    <location>
        <begin position="92"/>
        <end position="112"/>
    </location>
</feature>
<feature type="transmembrane region" description="Helical" evidence="5">
    <location>
        <begin position="226"/>
        <end position="241"/>
    </location>
</feature>
<evidence type="ECO:0000256" key="2">
    <source>
        <dbReference type="ARBA" id="ARBA00022692"/>
    </source>
</evidence>
<gene>
    <name evidence="7" type="ORF">GKIL_4429</name>
</gene>
<name>U5QSG4_GLOK1</name>
<evidence type="ECO:0000313" key="8">
    <source>
        <dbReference type="Proteomes" id="UP000017396"/>
    </source>
</evidence>
<dbReference type="RefSeq" id="WP_023176062.1">
    <property type="nucleotide sequence ID" value="NC_022600.1"/>
</dbReference>
<feature type="domain" description="O-antigen ligase-related" evidence="6">
    <location>
        <begin position="210"/>
        <end position="364"/>
    </location>
</feature>
<feature type="transmembrane region" description="Helical" evidence="5">
    <location>
        <begin position="45"/>
        <end position="62"/>
    </location>
</feature>
<dbReference type="Proteomes" id="UP000017396">
    <property type="component" value="Chromosome"/>
</dbReference>
<feature type="transmembrane region" description="Helical" evidence="5">
    <location>
        <begin position="175"/>
        <end position="198"/>
    </location>
</feature>
<feature type="transmembrane region" description="Helical" evidence="5">
    <location>
        <begin position="246"/>
        <end position="267"/>
    </location>
</feature>
<evidence type="ECO:0000313" key="7">
    <source>
        <dbReference type="EMBL" id="AGY60675.1"/>
    </source>
</evidence>
<evidence type="ECO:0000256" key="1">
    <source>
        <dbReference type="ARBA" id="ARBA00004141"/>
    </source>
</evidence>
<dbReference type="eggNOG" id="COG3307">
    <property type="taxonomic scope" value="Bacteria"/>
</dbReference>
<dbReference type="PANTHER" id="PTHR37422">
    <property type="entry name" value="TEICHURONIC ACID BIOSYNTHESIS PROTEIN TUAE"/>
    <property type="match status" value="1"/>
</dbReference>
<organism evidence="7 8">
    <name type="scientific">Gloeobacter kilaueensis (strain ATCC BAA-2537 / CCAP 1431/1 / ULC 316 / JS1)</name>
    <dbReference type="NCBI Taxonomy" id="1183438"/>
    <lineage>
        <taxon>Bacteria</taxon>
        <taxon>Bacillati</taxon>
        <taxon>Cyanobacteriota</taxon>
        <taxon>Cyanophyceae</taxon>
        <taxon>Gloeobacterales</taxon>
        <taxon>Gloeobacteraceae</taxon>
        <taxon>Gloeobacter</taxon>
    </lineage>
</organism>
<sequence>MGTGLSTAKRGFPSASEALSAGPISWAAFLVGLAVLPVWSPLMLVSWLVASIALAAGGLWPLRPGPAGRWLIATALVLLVLTAFSVRPGDSLLGLFNYLPFFLFFGLAVHLVDRAERLTQLLTVLLWGGLVTGLAGLFEWVTGANWQWEPLSGLVLLTVGSRQEAGILDRVTAFFAWPTSTAAYLLLVLPLAAAIALGGLPRQRWLGWAVLAVGGVTLLGTASRNAWMIALLVVGALLLVARRWRLVTALTAGAGTVLLAGLGPVSWPPIRWLREIVPASLWQKVSESITSGTASFTSLTNRLDAWQIALRMTGERPLTGWGLQTFPFVEKTYFGHDAAQLLHAHNLYLTYTAETGIPAALLLVGFYLWTLLRGVRQAVSLRGVSRWQQAGLLAALVAYLLFGFSDVPFYDARINALFWIELALIWRMPSLALQETIKEHS</sequence>
<dbReference type="KEGG" id="glj:GKIL_4429"/>